<sequence length="152" mass="18490">MKNIEFIRLIKLKFPEIEFKEIESNDEICLEFRTLYCKSFKFRIWVESLWTTTNLLAILDSEPDSYFWYDEIMFNPSSNDVDDEWIDETKLEIIRALDIFIKRPIRITQRKKWFATSFKCEYYDNKWIDIGKRILFSGGRVPKISGRKKIYD</sequence>
<keyword evidence="2" id="KW-1185">Reference proteome</keyword>
<accession>A0A2S7UCA3</accession>
<dbReference type="RefSeq" id="WP_105071637.1">
    <property type="nucleotide sequence ID" value="NZ_MTPW01000001.1"/>
</dbReference>
<protein>
    <submittedName>
        <fullName evidence="1">Uncharacterized protein</fullName>
    </submittedName>
</protein>
<dbReference type="AlphaFoldDB" id="A0A2S7UCA3"/>
<dbReference type="Proteomes" id="UP000239747">
    <property type="component" value="Unassembled WGS sequence"/>
</dbReference>
<comment type="caution">
    <text evidence="1">The sequence shown here is derived from an EMBL/GenBank/DDBJ whole genome shotgun (WGS) entry which is preliminary data.</text>
</comment>
<dbReference type="OrthoDB" id="9906895at2"/>
<organism evidence="1 2">
    <name type="scientific">Nonlabens arenilitoris</name>
    <dbReference type="NCBI Taxonomy" id="1217969"/>
    <lineage>
        <taxon>Bacteria</taxon>
        <taxon>Pseudomonadati</taxon>
        <taxon>Bacteroidota</taxon>
        <taxon>Flavobacteriia</taxon>
        <taxon>Flavobacteriales</taxon>
        <taxon>Flavobacteriaceae</taxon>
        <taxon>Nonlabens</taxon>
    </lineage>
</organism>
<proteinExistence type="predicted"/>
<name>A0A2S7UCA3_9FLAO</name>
<evidence type="ECO:0000313" key="1">
    <source>
        <dbReference type="EMBL" id="PQJ32565.1"/>
    </source>
</evidence>
<gene>
    <name evidence="1" type="ORF">BST92_11795</name>
</gene>
<evidence type="ECO:0000313" key="2">
    <source>
        <dbReference type="Proteomes" id="UP000239747"/>
    </source>
</evidence>
<dbReference type="EMBL" id="MTPW01000001">
    <property type="protein sequence ID" value="PQJ32565.1"/>
    <property type="molecule type" value="Genomic_DNA"/>
</dbReference>
<reference evidence="1 2" key="1">
    <citation type="submission" date="2017-01" db="EMBL/GenBank/DDBJ databases">
        <title>Trade-off between light-utilization and light-protection in marine flavobacteria.</title>
        <authorList>
            <person name="Kumagai Y."/>
            <person name="Yoshizawa S."/>
            <person name="Kogure K."/>
            <person name="Iwasaki W."/>
        </authorList>
    </citation>
    <scope>NUCLEOTIDE SEQUENCE [LARGE SCALE GENOMIC DNA]</scope>
    <source>
        <strain evidence="1 2">KCTC 32109</strain>
    </source>
</reference>